<feature type="transmembrane region" description="Helical" evidence="6">
    <location>
        <begin position="281"/>
        <end position="304"/>
    </location>
</feature>
<proteinExistence type="predicted"/>
<dbReference type="InterPro" id="IPR002797">
    <property type="entry name" value="Polysacc_synth"/>
</dbReference>
<feature type="transmembrane region" description="Helical" evidence="6">
    <location>
        <begin position="80"/>
        <end position="100"/>
    </location>
</feature>
<name>A0ABS2ZS40_9BACL</name>
<dbReference type="EMBL" id="JAFHKR010000038">
    <property type="protein sequence ID" value="MBN3554142.1"/>
    <property type="molecule type" value="Genomic_DNA"/>
</dbReference>
<dbReference type="PANTHER" id="PTHR30250:SF11">
    <property type="entry name" value="O-ANTIGEN TRANSPORTER-RELATED"/>
    <property type="match status" value="1"/>
</dbReference>
<protein>
    <submittedName>
        <fullName evidence="7">Oligosaccharide flippase family protein</fullName>
    </submittedName>
</protein>
<feature type="transmembrane region" description="Helical" evidence="6">
    <location>
        <begin position="170"/>
        <end position="191"/>
    </location>
</feature>
<dbReference type="RefSeq" id="WP_205725191.1">
    <property type="nucleotide sequence ID" value="NZ_JAFHKR010000038.1"/>
</dbReference>
<evidence type="ECO:0000256" key="4">
    <source>
        <dbReference type="ARBA" id="ARBA00022989"/>
    </source>
</evidence>
<keyword evidence="3 6" id="KW-0812">Transmembrane</keyword>
<gene>
    <name evidence="7" type="ORF">JYA63_07705</name>
</gene>
<accession>A0ABS2ZS40</accession>
<keyword evidence="5 6" id="KW-0472">Membrane</keyword>
<feature type="transmembrane region" description="Helical" evidence="6">
    <location>
        <begin position="435"/>
        <end position="453"/>
    </location>
</feature>
<evidence type="ECO:0000256" key="3">
    <source>
        <dbReference type="ARBA" id="ARBA00022692"/>
    </source>
</evidence>
<organism evidence="7 8">
    <name type="scientific">Fictibacillus nanhaiensis</name>
    <dbReference type="NCBI Taxonomy" id="742169"/>
    <lineage>
        <taxon>Bacteria</taxon>
        <taxon>Bacillati</taxon>
        <taxon>Bacillota</taxon>
        <taxon>Bacilli</taxon>
        <taxon>Bacillales</taxon>
        <taxon>Fictibacillaceae</taxon>
        <taxon>Fictibacillus</taxon>
    </lineage>
</organism>
<keyword evidence="2" id="KW-1003">Cell membrane</keyword>
<feature type="transmembrane region" description="Helical" evidence="6">
    <location>
        <begin position="251"/>
        <end position="269"/>
    </location>
</feature>
<comment type="caution">
    <text evidence="7">The sequence shown here is derived from an EMBL/GenBank/DDBJ whole genome shotgun (WGS) entry which is preliminary data.</text>
</comment>
<feature type="transmembrane region" description="Helical" evidence="6">
    <location>
        <begin position="112"/>
        <end position="134"/>
    </location>
</feature>
<feature type="transmembrane region" description="Helical" evidence="6">
    <location>
        <begin position="38"/>
        <end position="59"/>
    </location>
</feature>
<sequence>MRSIVSNVIHLLYSTVLSRILFAAALIVLAQYLNAREYGMFSVALAFSMVMGFFTDAGVSNTVIRESSKTSANIVKLLSSYIKLRLILLFGTLFVSVIFIELFYEKEGLKEVFYYMLVPVITGLALQNISITYFQMVEKMHNVGLIRIWSSVACVVFVVIGMLLKLPVTIIALLFGFSYVLGGLYSLLILFKHTRVHLREAFEKKILFQLSPFIVSGLLMMLLPQLGPLVLEKTLLLHYVGLFAIAYRIPSALYQVPGVVAGAFYPVLFRYWNSGDREKHLNLNITQLKVMGLIGIIITIPLFHMSTEVIRLLFGKEWLSASEPLRIVSIVLFLQSLSFALADGLTTKGLQTRRTCIQLVAVLLAIVVYYSLSLRFGLYGAAYSVVFIECFAVICFWLANPSWFLIGKRVLLPYLVTGVVSLYVTSSFIDQSIFSAVLNLFIILFLPLLDGELRSVILNRYKISQTQQVLQYKIKEKRL</sequence>
<evidence type="ECO:0000256" key="5">
    <source>
        <dbReference type="ARBA" id="ARBA00023136"/>
    </source>
</evidence>
<evidence type="ECO:0000256" key="6">
    <source>
        <dbReference type="SAM" id="Phobius"/>
    </source>
</evidence>
<dbReference type="Pfam" id="PF01943">
    <property type="entry name" value="Polysacc_synt"/>
    <property type="match status" value="1"/>
</dbReference>
<feature type="transmembrane region" description="Helical" evidence="6">
    <location>
        <begin position="12"/>
        <end position="32"/>
    </location>
</feature>
<dbReference type="Proteomes" id="UP001296923">
    <property type="component" value="Unassembled WGS sequence"/>
</dbReference>
<keyword evidence="4 6" id="KW-1133">Transmembrane helix</keyword>
<dbReference type="PANTHER" id="PTHR30250">
    <property type="entry name" value="PST FAMILY PREDICTED COLANIC ACID TRANSPORTER"/>
    <property type="match status" value="1"/>
</dbReference>
<feature type="transmembrane region" description="Helical" evidence="6">
    <location>
        <begin position="324"/>
        <end position="343"/>
    </location>
</feature>
<dbReference type="InterPro" id="IPR050833">
    <property type="entry name" value="Poly_Biosynth_Transport"/>
</dbReference>
<feature type="transmembrane region" description="Helical" evidence="6">
    <location>
        <begin position="355"/>
        <end position="372"/>
    </location>
</feature>
<feature type="transmembrane region" description="Helical" evidence="6">
    <location>
        <begin position="378"/>
        <end position="399"/>
    </location>
</feature>
<feature type="transmembrane region" description="Helical" evidence="6">
    <location>
        <begin position="212"/>
        <end position="231"/>
    </location>
</feature>
<keyword evidence="8" id="KW-1185">Reference proteome</keyword>
<evidence type="ECO:0000256" key="1">
    <source>
        <dbReference type="ARBA" id="ARBA00004651"/>
    </source>
</evidence>
<reference evidence="7 8" key="1">
    <citation type="submission" date="2021-01" db="EMBL/GenBank/DDBJ databases">
        <title>Genome Sequencing of Type Strains.</title>
        <authorList>
            <person name="Lemaire J.F."/>
            <person name="Inderbitzin P."/>
            <person name="Collins S.B."/>
            <person name="Wespe N."/>
            <person name="Knight-Connoni V."/>
        </authorList>
    </citation>
    <scope>NUCLEOTIDE SEQUENCE [LARGE SCALE GENOMIC DNA]</scope>
    <source>
        <strain evidence="7 8">DSM 23009</strain>
    </source>
</reference>
<comment type="subcellular location">
    <subcellularLocation>
        <location evidence="1">Cell membrane</location>
        <topology evidence="1">Multi-pass membrane protein</topology>
    </subcellularLocation>
</comment>
<evidence type="ECO:0000256" key="2">
    <source>
        <dbReference type="ARBA" id="ARBA00022475"/>
    </source>
</evidence>
<evidence type="ECO:0000313" key="8">
    <source>
        <dbReference type="Proteomes" id="UP001296923"/>
    </source>
</evidence>
<feature type="transmembrane region" description="Helical" evidence="6">
    <location>
        <begin position="146"/>
        <end position="164"/>
    </location>
</feature>
<feature type="transmembrane region" description="Helical" evidence="6">
    <location>
        <begin position="411"/>
        <end position="429"/>
    </location>
</feature>
<evidence type="ECO:0000313" key="7">
    <source>
        <dbReference type="EMBL" id="MBN3554142.1"/>
    </source>
</evidence>